<dbReference type="NCBIfam" id="TIGR02946">
    <property type="entry name" value="acyl_WS_DGAT"/>
    <property type="match status" value="1"/>
</dbReference>
<dbReference type="GO" id="GO:0071731">
    <property type="term" value="P:response to nitric oxide"/>
    <property type="evidence" value="ECO:0007669"/>
    <property type="project" value="TreeGrafter"/>
</dbReference>
<dbReference type="InterPro" id="IPR004255">
    <property type="entry name" value="O-acyltransferase_WSD1_N"/>
</dbReference>
<dbReference type="GO" id="GO:0006071">
    <property type="term" value="P:glycerol metabolic process"/>
    <property type="evidence" value="ECO:0007669"/>
    <property type="project" value="UniProtKB-KW"/>
</dbReference>
<evidence type="ECO:0000256" key="10">
    <source>
        <dbReference type="ARBA" id="ARBA00048109"/>
    </source>
</evidence>
<keyword evidence="6 11" id="KW-0808">Transferase</keyword>
<dbReference type="Proteomes" id="UP001149140">
    <property type="component" value="Unassembled WGS sequence"/>
</dbReference>
<feature type="compositionally biased region" description="Polar residues" evidence="12">
    <location>
        <begin position="463"/>
        <end position="474"/>
    </location>
</feature>
<proteinExistence type="inferred from homology"/>
<dbReference type="InterPro" id="IPR009721">
    <property type="entry name" value="O-acyltransferase_WSD1_C"/>
</dbReference>
<feature type="domain" description="O-acyltransferase WSD1-like N-terminal" evidence="13">
    <location>
        <begin position="1"/>
        <end position="265"/>
    </location>
</feature>
<reference evidence="15" key="1">
    <citation type="submission" date="2022-10" db="EMBL/GenBank/DDBJ databases">
        <title>The WGS of Solirubrobacter ginsenosidimutans DSM 21036.</title>
        <authorList>
            <person name="Jiang Z."/>
        </authorList>
    </citation>
    <scope>NUCLEOTIDE SEQUENCE</scope>
    <source>
        <strain evidence="15">DSM 21036</strain>
    </source>
</reference>
<feature type="domain" description="O-acyltransferase WSD1 C-terminal" evidence="14">
    <location>
        <begin position="307"/>
        <end position="450"/>
    </location>
</feature>
<evidence type="ECO:0000256" key="2">
    <source>
        <dbReference type="ARBA" id="ARBA00005189"/>
    </source>
</evidence>
<dbReference type="EC" id="2.3.1.20" evidence="4 11"/>
<dbReference type="Pfam" id="PF03007">
    <property type="entry name" value="WS_DGAT_cat"/>
    <property type="match status" value="1"/>
</dbReference>
<comment type="similarity">
    <text evidence="3 11">Belongs to the long-chain O-acyltransferase family.</text>
</comment>
<accession>A0A9X3N597</accession>
<dbReference type="InterPro" id="IPR045034">
    <property type="entry name" value="O-acyltransferase_WSD1-like"/>
</dbReference>
<dbReference type="GO" id="GO:0005886">
    <property type="term" value="C:plasma membrane"/>
    <property type="evidence" value="ECO:0007669"/>
    <property type="project" value="TreeGrafter"/>
</dbReference>
<keyword evidence="8 11" id="KW-0443">Lipid metabolism</keyword>
<dbReference type="PANTHER" id="PTHR31650:SF1">
    <property type="entry name" value="WAX ESTER SYNTHASE_DIACYLGLYCEROL ACYLTRANSFERASE 4-RELATED"/>
    <property type="match status" value="1"/>
</dbReference>
<evidence type="ECO:0000256" key="12">
    <source>
        <dbReference type="SAM" id="MobiDB-lite"/>
    </source>
</evidence>
<evidence type="ECO:0000256" key="1">
    <source>
        <dbReference type="ARBA" id="ARBA00004771"/>
    </source>
</evidence>
<evidence type="ECO:0000256" key="3">
    <source>
        <dbReference type="ARBA" id="ARBA00009587"/>
    </source>
</evidence>
<evidence type="ECO:0000259" key="14">
    <source>
        <dbReference type="Pfam" id="PF06974"/>
    </source>
</evidence>
<organism evidence="15 16">
    <name type="scientific">Solirubrobacter ginsenosidimutans</name>
    <dbReference type="NCBI Taxonomy" id="490573"/>
    <lineage>
        <taxon>Bacteria</taxon>
        <taxon>Bacillati</taxon>
        <taxon>Actinomycetota</taxon>
        <taxon>Thermoleophilia</taxon>
        <taxon>Solirubrobacterales</taxon>
        <taxon>Solirubrobacteraceae</taxon>
        <taxon>Solirubrobacter</taxon>
    </lineage>
</organism>
<dbReference type="SUPFAM" id="SSF52777">
    <property type="entry name" value="CoA-dependent acyltransferases"/>
    <property type="match status" value="1"/>
</dbReference>
<dbReference type="GO" id="GO:0004144">
    <property type="term" value="F:diacylglycerol O-acyltransferase activity"/>
    <property type="evidence" value="ECO:0007669"/>
    <property type="project" value="UniProtKB-EC"/>
</dbReference>
<evidence type="ECO:0000259" key="13">
    <source>
        <dbReference type="Pfam" id="PF03007"/>
    </source>
</evidence>
<keyword evidence="5 11" id="KW-0444">Lipid biosynthesis</keyword>
<dbReference type="EMBL" id="JAPDOD010000096">
    <property type="protein sequence ID" value="MDA0167270.1"/>
    <property type="molecule type" value="Genomic_DNA"/>
</dbReference>
<dbReference type="RefSeq" id="WP_270046519.1">
    <property type="nucleotide sequence ID" value="NZ_JAPDOD010000096.1"/>
</dbReference>
<keyword evidence="16" id="KW-1185">Reference proteome</keyword>
<comment type="catalytic activity">
    <reaction evidence="10 11">
        <text>an acyl-CoA + a 1,2-diacyl-sn-glycerol = a triacyl-sn-glycerol + CoA</text>
        <dbReference type="Rhea" id="RHEA:10868"/>
        <dbReference type="ChEBI" id="CHEBI:17815"/>
        <dbReference type="ChEBI" id="CHEBI:57287"/>
        <dbReference type="ChEBI" id="CHEBI:58342"/>
        <dbReference type="ChEBI" id="CHEBI:64615"/>
        <dbReference type="EC" id="2.3.1.20"/>
    </reaction>
</comment>
<evidence type="ECO:0000256" key="7">
    <source>
        <dbReference type="ARBA" id="ARBA00022798"/>
    </source>
</evidence>
<feature type="region of interest" description="Disordered" evidence="12">
    <location>
        <begin position="455"/>
        <end position="474"/>
    </location>
</feature>
<evidence type="ECO:0000256" key="4">
    <source>
        <dbReference type="ARBA" id="ARBA00013244"/>
    </source>
</evidence>
<dbReference type="GO" id="GO:0051701">
    <property type="term" value="P:biological process involved in interaction with host"/>
    <property type="evidence" value="ECO:0007669"/>
    <property type="project" value="TreeGrafter"/>
</dbReference>
<keyword evidence="9 11" id="KW-0012">Acyltransferase</keyword>
<evidence type="ECO:0000313" key="15">
    <source>
        <dbReference type="EMBL" id="MDA0167270.1"/>
    </source>
</evidence>
<name>A0A9X3N597_9ACTN</name>
<comment type="pathway">
    <text evidence="2">Lipid metabolism.</text>
</comment>
<dbReference type="PANTHER" id="PTHR31650">
    <property type="entry name" value="O-ACYLTRANSFERASE (WSD1-LIKE) FAMILY PROTEIN"/>
    <property type="match status" value="1"/>
</dbReference>
<evidence type="ECO:0000256" key="8">
    <source>
        <dbReference type="ARBA" id="ARBA00023098"/>
    </source>
</evidence>
<evidence type="ECO:0000256" key="6">
    <source>
        <dbReference type="ARBA" id="ARBA00022679"/>
    </source>
</evidence>
<sequence>MDGSFLRLESPQSHMHVGFSAVFDAPSGRPRPSVEALRERAAGRLHEVPWCRWRLDPSPLGLSEPRWIDDVDFDLRAHIVALTPPDDRVSSASFEALRSTVLSAPLDRSRPLWQIFLVPQLEDGRVGMVGKIHHALVDGLAALQIVSLILDSEPDVASQPPVPWQPQGRPGRVGWALDAMTRGFADGVGALRTGATAAAHAPDTAANALRDARRVLGAAAEEAFSPAPPSALNVPIGARRTLVGYHARRDELRAARRIGGTLNDVGLAAVAGAVRALLQREDEQPLLQPLKAMVPVSMRRPGDTAAGNQISMITIALPVHLDSALERLDWVREQTQGLKQTDRPIGTRTLYQAAGLLPAPLRSPAAKAMAAPRQFNLTVSQSPAPRGSLYLLGCALGEVYSVVPITQGHALAIGMVRYRQELFFGCYADPDALPEVRHLPAYIAEELSELGRMATRARAETPASRSPQPDASTH</sequence>
<protein>
    <recommendedName>
        <fullName evidence="4 11">Diacylglycerol O-acyltransferase</fullName>
        <ecNumber evidence="4 11">2.3.1.20</ecNumber>
    </recommendedName>
</protein>
<dbReference type="AlphaFoldDB" id="A0A9X3N597"/>
<dbReference type="GO" id="GO:0001666">
    <property type="term" value="P:response to hypoxia"/>
    <property type="evidence" value="ECO:0007669"/>
    <property type="project" value="TreeGrafter"/>
</dbReference>
<evidence type="ECO:0000256" key="11">
    <source>
        <dbReference type="RuleBase" id="RU361241"/>
    </source>
</evidence>
<dbReference type="GO" id="GO:0019432">
    <property type="term" value="P:triglyceride biosynthetic process"/>
    <property type="evidence" value="ECO:0007669"/>
    <property type="project" value="TreeGrafter"/>
</dbReference>
<dbReference type="InterPro" id="IPR014292">
    <property type="entry name" value="Acyl_transf_WS/DGAT"/>
</dbReference>
<comment type="pathway">
    <text evidence="1 11">Glycerolipid metabolism; triacylglycerol biosynthesis.</text>
</comment>
<gene>
    <name evidence="15" type="ORF">OM076_43825</name>
</gene>
<evidence type="ECO:0000256" key="5">
    <source>
        <dbReference type="ARBA" id="ARBA00022516"/>
    </source>
</evidence>
<evidence type="ECO:0000256" key="9">
    <source>
        <dbReference type="ARBA" id="ARBA00023315"/>
    </source>
</evidence>
<comment type="caution">
    <text evidence="15">The sequence shown here is derived from an EMBL/GenBank/DDBJ whole genome shotgun (WGS) entry which is preliminary data.</text>
</comment>
<evidence type="ECO:0000313" key="16">
    <source>
        <dbReference type="Proteomes" id="UP001149140"/>
    </source>
</evidence>
<keyword evidence="7 11" id="KW-0319">Glycerol metabolism</keyword>
<dbReference type="Pfam" id="PF06974">
    <property type="entry name" value="WS_DGAT_C"/>
    <property type="match status" value="1"/>
</dbReference>